<organism evidence="1 2">
    <name type="scientific">Hyalomma asiaticum</name>
    <name type="common">Tick</name>
    <dbReference type="NCBI Taxonomy" id="266040"/>
    <lineage>
        <taxon>Eukaryota</taxon>
        <taxon>Metazoa</taxon>
        <taxon>Ecdysozoa</taxon>
        <taxon>Arthropoda</taxon>
        <taxon>Chelicerata</taxon>
        <taxon>Arachnida</taxon>
        <taxon>Acari</taxon>
        <taxon>Parasitiformes</taxon>
        <taxon>Ixodida</taxon>
        <taxon>Ixodoidea</taxon>
        <taxon>Ixodidae</taxon>
        <taxon>Hyalomminae</taxon>
        <taxon>Hyalomma</taxon>
    </lineage>
</organism>
<dbReference type="Proteomes" id="UP000821845">
    <property type="component" value="Chromosome 11"/>
</dbReference>
<gene>
    <name evidence="1" type="ORF">HPB50_014887</name>
</gene>
<name>A0ACB7T4V5_HYAAI</name>
<comment type="caution">
    <text evidence="1">The sequence shown here is derived from an EMBL/GenBank/DDBJ whole genome shotgun (WGS) entry which is preliminary data.</text>
</comment>
<accession>A0ACB7T4V5</accession>
<reference evidence="1" key="1">
    <citation type="submission" date="2020-05" db="EMBL/GenBank/DDBJ databases">
        <title>Large-scale comparative analyses of tick genomes elucidate their genetic diversity and vector capacities.</title>
        <authorList>
            <person name="Jia N."/>
            <person name="Wang J."/>
            <person name="Shi W."/>
            <person name="Du L."/>
            <person name="Sun Y."/>
            <person name="Zhan W."/>
            <person name="Jiang J."/>
            <person name="Wang Q."/>
            <person name="Zhang B."/>
            <person name="Ji P."/>
            <person name="Sakyi L.B."/>
            <person name="Cui X."/>
            <person name="Yuan T."/>
            <person name="Jiang B."/>
            <person name="Yang W."/>
            <person name="Lam T.T.-Y."/>
            <person name="Chang Q."/>
            <person name="Ding S."/>
            <person name="Wang X."/>
            <person name="Zhu J."/>
            <person name="Ruan X."/>
            <person name="Zhao L."/>
            <person name="Wei J."/>
            <person name="Que T."/>
            <person name="Du C."/>
            <person name="Cheng J."/>
            <person name="Dai P."/>
            <person name="Han X."/>
            <person name="Huang E."/>
            <person name="Gao Y."/>
            <person name="Liu J."/>
            <person name="Shao H."/>
            <person name="Ye R."/>
            <person name="Li L."/>
            <person name="Wei W."/>
            <person name="Wang X."/>
            <person name="Wang C."/>
            <person name="Yang T."/>
            <person name="Huo Q."/>
            <person name="Li W."/>
            <person name="Guo W."/>
            <person name="Chen H."/>
            <person name="Zhou L."/>
            <person name="Ni X."/>
            <person name="Tian J."/>
            <person name="Zhou Y."/>
            <person name="Sheng Y."/>
            <person name="Liu T."/>
            <person name="Pan Y."/>
            <person name="Xia L."/>
            <person name="Li J."/>
            <person name="Zhao F."/>
            <person name="Cao W."/>
        </authorList>
    </citation>
    <scope>NUCLEOTIDE SEQUENCE</scope>
    <source>
        <strain evidence="1">Hyas-2018</strain>
    </source>
</reference>
<sequence>METLSSMFNVTEPGMVPWYQAAVRPLLGAAHCVSDGLPEEWPECPPAQTLVTMVVFVSVLCCCIYGLLWDVPDDWDDALRTPVPDADVLYTRVDSRWSLDDDARTEWYTVRSVTPVDNGRFGIYRVVRWPFTRRTSRTPP</sequence>
<protein>
    <submittedName>
        <fullName evidence="1">Uncharacterized protein</fullName>
    </submittedName>
</protein>
<keyword evidence="2" id="KW-1185">Reference proteome</keyword>
<proteinExistence type="predicted"/>
<evidence type="ECO:0000313" key="1">
    <source>
        <dbReference type="EMBL" id="KAH6941189.1"/>
    </source>
</evidence>
<evidence type="ECO:0000313" key="2">
    <source>
        <dbReference type="Proteomes" id="UP000821845"/>
    </source>
</evidence>
<dbReference type="EMBL" id="CM023491">
    <property type="protein sequence ID" value="KAH6941189.1"/>
    <property type="molecule type" value="Genomic_DNA"/>
</dbReference>